<comment type="caution">
    <text evidence="1">The sequence shown here is derived from an EMBL/GenBank/DDBJ whole genome shotgun (WGS) entry which is preliminary data.</text>
</comment>
<dbReference type="STRING" id="172043.RM53_08570"/>
<name>A0A0B4CPQ4_9CAUL</name>
<sequence length="91" mass="9586">MNVSETFVADPEVVASEVDGGAALLDLRSSQYYGLNPVGAFVWDQIQTPKTLDALASAVADAFDVGVSDCRADIARLLEDFASAGVVQRHA</sequence>
<dbReference type="Gene3D" id="1.10.10.1150">
    <property type="entry name" value="Coenzyme PQQ synthesis protein D (PqqD)"/>
    <property type="match status" value="1"/>
</dbReference>
<evidence type="ECO:0000313" key="1">
    <source>
        <dbReference type="EMBL" id="KIC58442.1"/>
    </source>
</evidence>
<dbReference type="Pfam" id="PF05402">
    <property type="entry name" value="PqqD"/>
    <property type="match status" value="1"/>
</dbReference>
<accession>A0A0B4CPQ4</accession>
<evidence type="ECO:0000313" key="2">
    <source>
        <dbReference type="Proteomes" id="UP000031166"/>
    </source>
</evidence>
<dbReference type="InterPro" id="IPR041881">
    <property type="entry name" value="PqqD_sf"/>
</dbReference>
<evidence type="ECO:0008006" key="3">
    <source>
        <dbReference type="Google" id="ProtNLM"/>
    </source>
</evidence>
<dbReference type="AlphaFoldDB" id="A0A0B4CPQ4"/>
<dbReference type="InterPro" id="IPR008792">
    <property type="entry name" value="PQQD"/>
</dbReference>
<dbReference type="RefSeq" id="WP_039245953.1">
    <property type="nucleotide sequence ID" value="NZ_JWSY01000011.1"/>
</dbReference>
<protein>
    <recommendedName>
        <fullName evidence="3">PqqD family protein</fullName>
    </recommendedName>
</protein>
<reference evidence="1 2" key="1">
    <citation type="submission" date="2014-12" db="EMBL/GenBank/DDBJ databases">
        <title>Genome sequencing of Brevundimonas nasdae TPW30.</title>
        <authorList>
            <person name="Tan P.W."/>
            <person name="Chan K.-G."/>
        </authorList>
    </citation>
    <scope>NUCLEOTIDE SEQUENCE [LARGE SCALE GENOMIC DNA]</scope>
    <source>
        <strain evidence="1 2">TPW30</strain>
    </source>
</reference>
<organism evidence="1 2">
    <name type="scientific">Brevundimonas nasdae</name>
    <dbReference type="NCBI Taxonomy" id="172043"/>
    <lineage>
        <taxon>Bacteria</taxon>
        <taxon>Pseudomonadati</taxon>
        <taxon>Pseudomonadota</taxon>
        <taxon>Alphaproteobacteria</taxon>
        <taxon>Caulobacterales</taxon>
        <taxon>Caulobacteraceae</taxon>
        <taxon>Brevundimonas</taxon>
    </lineage>
</organism>
<gene>
    <name evidence="1" type="ORF">RM53_08570</name>
</gene>
<dbReference type="EMBL" id="JWSY01000011">
    <property type="protein sequence ID" value="KIC58442.1"/>
    <property type="molecule type" value="Genomic_DNA"/>
</dbReference>
<proteinExistence type="predicted"/>
<dbReference type="Proteomes" id="UP000031166">
    <property type="component" value="Unassembled WGS sequence"/>
</dbReference>